<evidence type="ECO:0000256" key="1">
    <source>
        <dbReference type="RuleBase" id="RU369025"/>
    </source>
</evidence>
<feature type="transmembrane region" description="Helical" evidence="1">
    <location>
        <begin position="376"/>
        <end position="400"/>
    </location>
</feature>
<keyword evidence="1" id="KW-0997">Cell inner membrane</keyword>
<organism evidence="2 3">
    <name type="scientific">Paraburkholderia megapolitana</name>
    <dbReference type="NCBI Taxonomy" id="420953"/>
    <lineage>
        <taxon>Bacteria</taxon>
        <taxon>Pseudomonadati</taxon>
        <taxon>Pseudomonadota</taxon>
        <taxon>Betaproteobacteria</taxon>
        <taxon>Burkholderiales</taxon>
        <taxon>Burkholderiaceae</taxon>
        <taxon>Paraburkholderia</taxon>
    </lineage>
</organism>
<evidence type="ECO:0000313" key="2">
    <source>
        <dbReference type="EMBL" id="SFI49724.1"/>
    </source>
</evidence>
<feature type="transmembrane region" description="Helical" evidence="1">
    <location>
        <begin position="346"/>
        <end position="364"/>
    </location>
</feature>
<feature type="transmembrane region" description="Helical" evidence="1">
    <location>
        <begin position="447"/>
        <end position="468"/>
    </location>
</feature>
<keyword evidence="1" id="KW-1003">Cell membrane</keyword>
<dbReference type="PANTHER" id="PTHR30221">
    <property type="entry name" value="SMALL-CONDUCTANCE MECHANOSENSITIVE CHANNEL"/>
    <property type="match status" value="1"/>
</dbReference>
<keyword evidence="1" id="KW-1133">Transmembrane helix</keyword>
<dbReference type="OrthoDB" id="1411407at2"/>
<feature type="transmembrane region" description="Helical" evidence="1">
    <location>
        <begin position="287"/>
        <end position="308"/>
    </location>
</feature>
<keyword evidence="1" id="KW-0813">Transport</keyword>
<keyword evidence="1" id="KW-0472">Membrane</keyword>
<feature type="transmembrane region" description="Helical" evidence="1">
    <location>
        <begin position="105"/>
        <end position="126"/>
    </location>
</feature>
<name>A0A1I3IP30_9BURK</name>
<comment type="similarity">
    <text evidence="1">Belongs to the MscS (TC 1.A.23) family.</text>
</comment>
<feature type="transmembrane region" description="Helical" evidence="1">
    <location>
        <begin position="21"/>
        <end position="42"/>
    </location>
</feature>
<comment type="subunit">
    <text evidence="1">Homoheptamer.</text>
</comment>
<feature type="transmembrane region" description="Helical" evidence="1">
    <location>
        <begin position="195"/>
        <end position="216"/>
    </location>
</feature>
<keyword evidence="1" id="KW-0406">Ion transport</keyword>
<comment type="subcellular location">
    <subcellularLocation>
        <location evidence="1">Cell inner membrane</location>
        <topology evidence="1">Multi-pass membrane protein</topology>
    </subcellularLocation>
</comment>
<dbReference type="PANTHER" id="PTHR30221:SF1">
    <property type="entry name" value="SMALL-CONDUCTANCE MECHANOSENSITIVE CHANNEL"/>
    <property type="match status" value="1"/>
</dbReference>
<accession>A0A1I3IP30</accession>
<dbReference type="InterPro" id="IPR008910">
    <property type="entry name" value="MSC_TM_helix"/>
</dbReference>
<evidence type="ECO:0000313" key="3">
    <source>
        <dbReference type="Proteomes" id="UP000199548"/>
    </source>
</evidence>
<gene>
    <name evidence="2" type="ORF">SAMN05192543_103354</name>
</gene>
<dbReference type="GO" id="GO:0008381">
    <property type="term" value="F:mechanosensitive monoatomic ion channel activity"/>
    <property type="evidence" value="ECO:0007669"/>
    <property type="project" value="InterPro"/>
</dbReference>
<dbReference type="NCBIfam" id="NF033912">
    <property type="entry name" value="msc"/>
    <property type="match status" value="1"/>
</dbReference>
<dbReference type="STRING" id="420953.SAMN05192543_103354"/>
<dbReference type="AlphaFoldDB" id="A0A1I3IP30"/>
<keyword evidence="1" id="KW-0812">Transmembrane</keyword>
<protein>
    <recommendedName>
        <fullName evidence="1">Small-conductance mechanosensitive channel</fullName>
    </recommendedName>
</protein>
<feature type="transmembrane region" description="Helical" evidence="1">
    <location>
        <begin position="421"/>
        <end position="441"/>
    </location>
</feature>
<keyword evidence="1" id="KW-0407">Ion channel</keyword>
<dbReference type="Pfam" id="PF05552">
    <property type="entry name" value="MS_channel_1st_1"/>
    <property type="match status" value="4"/>
</dbReference>
<proteinExistence type="inferred from homology"/>
<feature type="transmembrane region" description="Helical" evidence="1">
    <location>
        <begin position="247"/>
        <end position="267"/>
    </location>
</feature>
<feature type="transmembrane region" description="Helical" evidence="1">
    <location>
        <begin position="73"/>
        <end position="93"/>
    </location>
</feature>
<feature type="transmembrane region" description="Helical" evidence="1">
    <location>
        <begin position="162"/>
        <end position="183"/>
    </location>
</feature>
<dbReference type="GO" id="GO:0005886">
    <property type="term" value="C:plasma membrane"/>
    <property type="evidence" value="ECO:0007669"/>
    <property type="project" value="UniProtKB-SubCell"/>
</dbReference>
<keyword evidence="3" id="KW-1185">Reference proteome</keyword>
<sequence>MDITTFLAALENTIGSYLPKIAGALGILAVGWLVAVIVRAGVRRLLSALKVDRRIAESTQQATQVESIIAGGLFWLILLVTAVAIFNVLNLSAISNPFSLLVTRIINYLPNLIGGAILALIAWLIASLLRNVASKALHSSKLDDKLSASAGMRPMSAYLGDVLFWLVILTFIPAVLAAFDLNGLLAPVQSMIDKLLAIVPNLFAAAVIGGVGWILAKILRGLVINLLDAAGADKLTQNVNSPTPVRLSSFVGTVVYIFVFVPSLISALDALKIDAISQPATHMLDQFLAAVPDIVAAVVIVLVTYYVARFVAVLVQKLLGAAGVDGLPALLGLGKVLSGALQPSVLAGRLVIFFAMLFAVVEAANRLGFTQVRDVVTLFIEFGAHILMGSVILIIGFWLANLARRVIEQAENGQSVLLARIAQFAIIGLVFAMGLRAMGIANEIVQLAFGLVLGAIAVAVALSFGLGGREAAGKLLERWFSGGASKE</sequence>
<comment type="caution">
    <text evidence="1">Lacks conserved residue(s) required for the propagation of feature annotation.</text>
</comment>
<dbReference type="Proteomes" id="UP000199548">
    <property type="component" value="Unassembled WGS sequence"/>
</dbReference>
<dbReference type="RefSeq" id="WP_091011281.1">
    <property type="nucleotide sequence ID" value="NZ_CP041745.1"/>
</dbReference>
<reference evidence="2 3" key="1">
    <citation type="submission" date="2016-10" db="EMBL/GenBank/DDBJ databases">
        <authorList>
            <person name="de Groot N.N."/>
        </authorList>
    </citation>
    <scope>NUCLEOTIDE SEQUENCE [LARGE SCALE GENOMIC DNA]</scope>
    <source>
        <strain evidence="2 3">LMG 23650</strain>
    </source>
</reference>
<dbReference type="EMBL" id="FOQU01000003">
    <property type="protein sequence ID" value="SFI49724.1"/>
    <property type="molecule type" value="Genomic_DNA"/>
</dbReference>
<dbReference type="InterPro" id="IPR045275">
    <property type="entry name" value="MscS_archaea/bacteria_type"/>
</dbReference>
<comment type="function">
    <text evidence="1">Mechanosensitive channel that participates in the regulation of osmotic pressure changes within the cell, opening in response to stretch forces in the membrane lipid bilayer, without the need for other proteins. Contributes to normal resistance to hypoosmotic shock. Forms an ion channel of 1.0 nanosiemens conductance with a slight preference for anions.</text>
</comment>